<protein>
    <submittedName>
        <fullName evidence="1">Uncharacterized protein</fullName>
    </submittedName>
</protein>
<dbReference type="PROSITE" id="PS51318">
    <property type="entry name" value="TAT"/>
    <property type="match status" value="1"/>
</dbReference>
<accession>A0A2G1W7Z0</accession>
<gene>
    <name evidence="1" type="ORF">CEE69_12115</name>
</gene>
<dbReference type="InterPro" id="IPR006311">
    <property type="entry name" value="TAT_signal"/>
</dbReference>
<reference evidence="1 2" key="1">
    <citation type="submission" date="2017-06" db="EMBL/GenBank/DDBJ databases">
        <title>Description of Rhodopirellula bahusiensis sp. nov.</title>
        <authorList>
            <person name="Kizina J."/>
            <person name="Harder J."/>
        </authorList>
    </citation>
    <scope>NUCLEOTIDE SEQUENCE [LARGE SCALE GENOMIC DNA]</scope>
    <source>
        <strain evidence="1 2">SWK21</strain>
    </source>
</reference>
<dbReference type="SUPFAM" id="SSF48239">
    <property type="entry name" value="Terpenoid cyclases/Protein prenyltransferases"/>
    <property type="match status" value="1"/>
</dbReference>
<organism evidence="1 2">
    <name type="scientific">Rhodopirellula bahusiensis</name>
    <dbReference type="NCBI Taxonomy" id="2014065"/>
    <lineage>
        <taxon>Bacteria</taxon>
        <taxon>Pseudomonadati</taxon>
        <taxon>Planctomycetota</taxon>
        <taxon>Planctomycetia</taxon>
        <taxon>Pirellulales</taxon>
        <taxon>Pirellulaceae</taxon>
        <taxon>Rhodopirellula</taxon>
    </lineage>
</organism>
<dbReference type="Gene3D" id="1.50.10.20">
    <property type="match status" value="2"/>
</dbReference>
<proteinExistence type="predicted"/>
<evidence type="ECO:0000313" key="2">
    <source>
        <dbReference type="Proteomes" id="UP000225740"/>
    </source>
</evidence>
<dbReference type="InterPro" id="IPR008930">
    <property type="entry name" value="Terpenoid_cyclase/PrenylTrfase"/>
</dbReference>
<dbReference type="RefSeq" id="WP_099260914.1">
    <property type="nucleotide sequence ID" value="NZ_NIZW01000008.1"/>
</dbReference>
<comment type="caution">
    <text evidence="1">The sequence shown here is derived from an EMBL/GenBank/DDBJ whole genome shotgun (WGS) entry which is preliminary data.</text>
</comment>
<dbReference type="EMBL" id="NIZW01000008">
    <property type="protein sequence ID" value="PHQ35152.1"/>
    <property type="molecule type" value="Genomic_DNA"/>
</dbReference>
<evidence type="ECO:0000313" key="1">
    <source>
        <dbReference type="EMBL" id="PHQ35152.1"/>
    </source>
</evidence>
<keyword evidence="2" id="KW-1185">Reference proteome</keyword>
<dbReference type="Proteomes" id="UP000225740">
    <property type="component" value="Unassembled WGS sequence"/>
</dbReference>
<dbReference type="OrthoDB" id="265313at2"/>
<dbReference type="CDD" id="cd00688">
    <property type="entry name" value="ISOPREN_C2_like"/>
    <property type="match status" value="1"/>
</dbReference>
<dbReference type="GeneID" id="90608878"/>
<dbReference type="AlphaFoldDB" id="A0A2G1W7Z0"/>
<name>A0A2G1W7Z0_9BACT</name>
<sequence>MTESLSAEEPENLDMIREKASGEFPAGGVPIVPTSATRVPRDEAIRRDSQATMGHNGNMHTKPGGETLLSNMIDRRRFLRASLAGGAAIAAGTASARPAHAASRAKWEEAIQRGLEWLSSKQSSRGQWNTTVYPTAMAALSGTALIGSGSTTTQGPYARQIARASDFLISKSRSNGLIGDPQTDSRYTYGHGFSMLFLSQVLGEEGLLDRREELVDVLAKAVEFSGNAQTEAGGWGYVSAKEGNDFDEGSTTITQVQGLRGCRNAGIPVSGEVIDKAKEYIYRCKNPDGGISYSSRQTGSSRPAITAAALAALYNAGDYDSEHVPDMLKYSKETLHDINNGARAFGHWHYTYLYYSQVVYRQGDELWLPFRDRLYDRIAAEQKPDGSWEGQIHPVYVTACNLIMLQIDRGFLPIYQR</sequence>